<name>A0A4R7RJ51_9BACT</name>
<protein>
    <submittedName>
        <fullName evidence="2">Uncharacterized protein</fullName>
    </submittedName>
</protein>
<gene>
    <name evidence="2" type="ORF">EI77_04352</name>
</gene>
<keyword evidence="3" id="KW-1185">Reference proteome</keyword>
<dbReference type="Proteomes" id="UP000295662">
    <property type="component" value="Unassembled WGS sequence"/>
</dbReference>
<evidence type="ECO:0000256" key="1">
    <source>
        <dbReference type="SAM" id="MobiDB-lite"/>
    </source>
</evidence>
<reference evidence="2 3" key="1">
    <citation type="submission" date="2019-03" db="EMBL/GenBank/DDBJ databases">
        <title>Genomic Encyclopedia of Archaeal and Bacterial Type Strains, Phase II (KMG-II): from individual species to whole genera.</title>
        <authorList>
            <person name="Goeker M."/>
        </authorList>
    </citation>
    <scope>NUCLEOTIDE SEQUENCE [LARGE SCALE GENOMIC DNA]</scope>
    <source>
        <strain evidence="2 3">ATCC 25309</strain>
    </source>
</reference>
<evidence type="ECO:0000313" key="3">
    <source>
        <dbReference type="Proteomes" id="UP000295662"/>
    </source>
</evidence>
<feature type="compositionally biased region" description="Basic residues" evidence="1">
    <location>
        <begin position="1"/>
        <end position="13"/>
    </location>
</feature>
<comment type="caution">
    <text evidence="2">The sequence shown here is derived from an EMBL/GenBank/DDBJ whole genome shotgun (WGS) entry which is preliminary data.</text>
</comment>
<proteinExistence type="predicted"/>
<feature type="region of interest" description="Disordered" evidence="1">
    <location>
        <begin position="1"/>
        <end position="47"/>
    </location>
</feature>
<organism evidence="2 3">
    <name type="scientific">Prosthecobacter fusiformis</name>
    <dbReference type="NCBI Taxonomy" id="48464"/>
    <lineage>
        <taxon>Bacteria</taxon>
        <taxon>Pseudomonadati</taxon>
        <taxon>Verrucomicrobiota</taxon>
        <taxon>Verrucomicrobiia</taxon>
        <taxon>Verrucomicrobiales</taxon>
        <taxon>Verrucomicrobiaceae</taxon>
        <taxon>Prosthecobacter</taxon>
    </lineage>
</organism>
<accession>A0A4R7RJ51</accession>
<dbReference type="AlphaFoldDB" id="A0A4R7RJ51"/>
<feature type="region of interest" description="Disordered" evidence="1">
    <location>
        <begin position="61"/>
        <end position="80"/>
    </location>
</feature>
<sequence length="80" mass="8337">MLCRAKRNGHPKKAITLDPEKGIYSPPFPLPHSSSSPGPIARHPGAIPRLKKGGAVKLPLLNAEPAPDTINDGGGGRTDP</sequence>
<evidence type="ECO:0000313" key="2">
    <source>
        <dbReference type="EMBL" id="TDU64029.1"/>
    </source>
</evidence>
<dbReference type="EMBL" id="SOCA01000013">
    <property type="protein sequence ID" value="TDU64029.1"/>
    <property type="molecule type" value="Genomic_DNA"/>
</dbReference>